<dbReference type="PANTHER" id="PTHR22926">
    <property type="entry name" value="PHOSPHO-N-ACETYLMURAMOYL-PENTAPEPTIDE-TRANSFERASE"/>
    <property type="match status" value="1"/>
</dbReference>
<keyword evidence="2" id="KW-1003">Cell membrane</keyword>
<organism evidence="9 10">
    <name type="scientific">Vagococcus elongatus</name>
    <dbReference type="NCBI Taxonomy" id="180344"/>
    <lineage>
        <taxon>Bacteria</taxon>
        <taxon>Bacillati</taxon>
        <taxon>Bacillota</taxon>
        <taxon>Bacilli</taxon>
        <taxon>Lactobacillales</taxon>
        <taxon>Enterococcaceae</taxon>
        <taxon>Vagococcus</taxon>
    </lineage>
</organism>
<dbReference type="AlphaFoldDB" id="A0A430B4F3"/>
<feature type="transmembrane region" description="Helical" evidence="8">
    <location>
        <begin position="322"/>
        <end position="342"/>
    </location>
</feature>
<protein>
    <submittedName>
        <fullName evidence="9">Undecaprenyl-phosphate alpha-N-acetylglucosaminyl 1-phosphate transferase</fullName>
    </submittedName>
</protein>
<feature type="transmembrane region" description="Helical" evidence="8">
    <location>
        <begin position="74"/>
        <end position="93"/>
    </location>
</feature>
<feature type="transmembrane region" description="Helical" evidence="8">
    <location>
        <begin position="240"/>
        <end position="264"/>
    </location>
</feature>
<dbReference type="RefSeq" id="WP_126806652.1">
    <property type="nucleotide sequence ID" value="NZ_NGKA01000002.1"/>
</dbReference>
<feature type="binding site" evidence="7">
    <location>
        <position position="219"/>
    </location>
    <ligand>
        <name>Mg(2+)</name>
        <dbReference type="ChEBI" id="CHEBI:18420"/>
    </ligand>
</feature>
<dbReference type="GO" id="GO:0044038">
    <property type="term" value="P:cell wall macromolecule biosynthetic process"/>
    <property type="evidence" value="ECO:0007669"/>
    <property type="project" value="TreeGrafter"/>
</dbReference>
<dbReference type="GO" id="GO:0071555">
    <property type="term" value="P:cell wall organization"/>
    <property type="evidence" value="ECO:0007669"/>
    <property type="project" value="TreeGrafter"/>
</dbReference>
<feature type="transmembrane region" description="Helical" evidence="8">
    <location>
        <begin position="6"/>
        <end position="25"/>
    </location>
</feature>
<keyword evidence="6 8" id="KW-0472">Membrane</keyword>
<evidence type="ECO:0000256" key="3">
    <source>
        <dbReference type="ARBA" id="ARBA00022679"/>
    </source>
</evidence>
<evidence type="ECO:0000256" key="4">
    <source>
        <dbReference type="ARBA" id="ARBA00022692"/>
    </source>
</evidence>
<feature type="transmembrane region" description="Helical" evidence="8">
    <location>
        <begin position="294"/>
        <end position="316"/>
    </location>
</feature>
<dbReference type="InterPro" id="IPR018480">
    <property type="entry name" value="PNAcMuramoyl-5peptid_Trfase_CS"/>
</dbReference>
<evidence type="ECO:0000256" key="6">
    <source>
        <dbReference type="ARBA" id="ARBA00023136"/>
    </source>
</evidence>
<feature type="transmembrane region" description="Helical" evidence="8">
    <location>
        <begin position="130"/>
        <end position="151"/>
    </location>
</feature>
<feature type="transmembrane region" description="Helical" evidence="8">
    <location>
        <begin position="105"/>
        <end position="124"/>
    </location>
</feature>
<comment type="subcellular location">
    <subcellularLocation>
        <location evidence="1">Cell membrane</location>
        <topology evidence="1">Multi-pass membrane protein</topology>
    </subcellularLocation>
</comment>
<keyword evidence="5 8" id="KW-1133">Transmembrane helix</keyword>
<dbReference type="Proteomes" id="UP000287605">
    <property type="component" value="Unassembled WGS sequence"/>
</dbReference>
<dbReference type="PANTHER" id="PTHR22926:SF3">
    <property type="entry name" value="UNDECAPRENYL-PHOSPHATE ALPHA-N-ACETYLGLUCOSAMINYL 1-PHOSPHATE TRANSFERASE"/>
    <property type="match status" value="1"/>
</dbReference>
<dbReference type="PROSITE" id="PS01348">
    <property type="entry name" value="MRAY_2"/>
    <property type="match status" value="1"/>
</dbReference>
<evidence type="ECO:0000256" key="1">
    <source>
        <dbReference type="ARBA" id="ARBA00004651"/>
    </source>
</evidence>
<evidence type="ECO:0000313" key="9">
    <source>
        <dbReference type="EMBL" id="RSU15082.1"/>
    </source>
</evidence>
<gene>
    <name evidence="9" type="ORF">CBF29_01730</name>
</gene>
<evidence type="ECO:0000256" key="2">
    <source>
        <dbReference type="ARBA" id="ARBA00022475"/>
    </source>
</evidence>
<sequence length="374" mass="40847">MTPMIKIILKLLLTILVSLCITPLVRKFAFAIGAVDKPGERRINTTVMPTMGGLAIFLSFAISTMIIFYDFIPFSYILPIIIGAGIIVLTGIIDDVSELSPKAKLVGIIAAACIVYFFADIKMSSFSLPFIGNISLGWLSFPMTIIWITAITNAINLIDGLDGLASGVSIISLSTMGIIAYFFIHSSSFYITITIFALIASIVGFFPYNFQPAKIFLGDTGALFLGFMISVISLQGLKNITLISLITPVIILGVPIADTIYAIIRRIANNKPISEADKMHLHHRLIDLGFSHRGAVITIYGLAAVFSLTGIIFSYANALGAVLLAFFLAVCLELFVELIGLVGPERQPLIKILKYLGNKSYREKQRKKKSEHNK</sequence>
<feature type="transmembrane region" description="Helical" evidence="8">
    <location>
        <begin position="189"/>
        <end position="208"/>
    </location>
</feature>
<dbReference type="Pfam" id="PF00953">
    <property type="entry name" value="Glycos_transf_4"/>
    <property type="match status" value="1"/>
</dbReference>
<comment type="caution">
    <text evidence="9">The sequence shown here is derived from an EMBL/GenBank/DDBJ whole genome shotgun (WGS) entry which is preliminary data.</text>
</comment>
<dbReference type="GO" id="GO:0016780">
    <property type="term" value="F:phosphotransferase activity, for other substituted phosphate groups"/>
    <property type="evidence" value="ECO:0007669"/>
    <property type="project" value="InterPro"/>
</dbReference>
<keyword evidence="10" id="KW-1185">Reference proteome</keyword>
<dbReference type="CDD" id="cd06853">
    <property type="entry name" value="GT_WecA_like"/>
    <property type="match status" value="1"/>
</dbReference>
<keyword evidence="7" id="KW-0460">Magnesium</keyword>
<feature type="transmembrane region" description="Helical" evidence="8">
    <location>
        <begin position="46"/>
        <end position="68"/>
    </location>
</feature>
<proteinExistence type="predicted"/>
<accession>A0A430B4F3</accession>
<feature type="binding site" evidence="7">
    <location>
        <position position="156"/>
    </location>
    <ligand>
        <name>Mg(2+)</name>
        <dbReference type="ChEBI" id="CHEBI:18420"/>
    </ligand>
</feature>
<keyword evidence="4 8" id="KW-0812">Transmembrane</keyword>
<dbReference type="EMBL" id="NGKA01000002">
    <property type="protein sequence ID" value="RSU15082.1"/>
    <property type="molecule type" value="Genomic_DNA"/>
</dbReference>
<comment type="cofactor">
    <cofactor evidence="7">
        <name>Mg(2+)</name>
        <dbReference type="ChEBI" id="CHEBI:18420"/>
    </cofactor>
</comment>
<feature type="transmembrane region" description="Helical" evidence="8">
    <location>
        <begin position="215"/>
        <end position="234"/>
    </location>
</feature>
<dbReference type="GO" id="GO:0009103">
    <property type="term" value="P:lipopolysaccharide biosynthetic process"/>
    <property type="evidence" value="ECO:0007669"/>
    <property type="project" value="TreeGrafter"/>
</dbReference>
<feature type="transmembrane region" description="Helical" evidence="8">
    <location>
        <begin position="163"/>
        <end position="183"/>
    </location>
</feature>
<name>A0A430B4F3_9ENTE</name>
<evidence type="ECO:0000313" key="10">
    <source>
        <dbReference type="Proteomes" id="UP000287605"/>
    </source>
</evidence>
<evidence type="ECO:0000256" key="5">
    <source>
        <dbReference type="ARBA" id="ARBA00022989"/>
    </source>
</evidence>
<dbReference type="InterPro" id="IPR000715">
    <property type="entry name" value="Glycosyl_transferase_4"/>
</dbReference>
<dbReference type="GO" id="GO:0005886">
    <property type="term" value="C:plasma membrane"/>
    <property type="evidence" value="ECO:0007669"/>
    <property type="project" value="UniProtKB-SubCell"/>
</dbReference>
<reference evidence="9 10" key="1">
    <citation type="submission" date="2017-05" db="EMBL/GenBank/DDBJ databases">
        <title>Vagococcus spp. assemblies.</title>
        <authorList>
            <person name="Gulvik C.A."/>
        </authorList>
    </citation>
    <scope>NUCLEOTIDE SEQUENCE [LARGE SCALE GENOMIC DNA]</scope>
    <source>
        <strain evidence="9 10">CCUG 51432</strain>
    </source>
</reference>
<keyword evidence="7" id="KW-0479">Metal-binding</keyword>
<evidence type="ECO:0000256" key="8">
    <source>
        <dbReference type="SAM" id="Phobius"/>
    </source>
</evidence>
<dbReference type="OrthoDB" id="9783652at2"/>
<evidence type="ECO:0000256" key="7">
    <source>
        <dbReference type="PIRSR" id="PIRSR600715-1"/>
    </source>
</evidence>
<dbReference type="GO" id="GO:0046872">
    <property type="term" value="F:metal ion binding"/>
    <property type="evidence" value="ECO:0007669"/>
    <property type="project" value="UniProtKB-KW"/>
</dbReference>
<keyword evidence="3 9" id="KW-0808">Transferase</keyword>